<feature type="binding site" evidence="5">
    <location>
        <position position="31"/>
    </location>
    <ligand>
        <name>AMP</name>
        <dbReference type="ChEBI" id="CHEBI:456215"/>
    </ligand>
</feature>
<comment type="domain">
    <text evidence="5">Consists of three domains, a large central CORE domain and two small peripheral domains, NMPbind and LID, which undergo movements during catalysis. The LID domain closes over the site of phosphoryl transfer upon ATP binding. Assembling and dissambling the active center during each catalytic cycle provides an effective means to prevent ATP hydrolysis.</text>
</comment>
<dbReference type="Proteomes" id="UP000011820">
    <property type="component" value="Chromosome"/>
</dbReference>
<feature type="binding site" evidence="5">
    <location>
        <position position="139"/>
    </location>
    <ligand>
        <name>AMP</name>
        <dbReference type="ChEBI" id="CHEBI:456215"/>
    </ligand>
</feature>
<dbReference type="NCBIfam" id="TIGR01351">
    <property type="entry name" value="adk"/>
    <property type="match status" value="1"/>
</dbReference>
<evidence type="ECO:0000256" key="6">
    <source>
        <dbReference type="RuleBase" id="RU003330"/>
    </source>
</evidence>
<comment type="caution">
    <text evidence="5">Lacks conserved residue(s) required for the propagation of feature annotation.</text>
</comment>
<gene>
    <name evidence="5" type="primary">adk</name>
    <name evidence="8" type="ORF">WSI_00540</name>
</gene>
<evidence type="ECO:0000313" key="8">
    <source>
        <dbReference type="EMBL" id="AGH16480.1"/>
    </source>
</evidence>
<evidence type="ECO:0000256" key="2">
    <source>
        <dbReference type="ARBA" id="ARBA00022727"/>
    </source>
</evidence>
<keyword evidence="3 5" id="KW-0547">Nucleotide-binding</keyword>
<dbReference type="HAMAP" id="MF_00235">
    <property type="entry name" value="Adenylate_kinase_Adk"/>
    <property type="match status" value="1"/>
</dbReference>
<feature type="binding site" evidence="5">
    <location>
        <position position="36"/>
    </location>
    <ligand>
        <name>AMP</name>
        <dbReference type="ChEBI" id="CHEBI:456215"/>
    </ligand>
</feature>
<comment type="function">
    <text evidence="5">Catalyzes the reversible transfer of the terminal phosphate group between ATP and AMP. Plays an important role in cellular energy homeostasis and in adenine nucleotide metabolism.</text>
</comment>
<keyword evidence="9" id="KW-1185">Reference proteome</keyword>
<dbReference type="InterPro" id="IPR027417">
    <property type="entry name" value="P-loop_NTPase"/>
</dbReference>
<keyword evidence="5" id="KW-0963">Cytoplasm</keyword>
<dbReference type="Gene3D" id="3.40.50.300">
    <property type="entry name" value="P-loop containing nucleotide triphosphate hydrolases"/>
    <property type="match status" value="1"/>
</dbReference>
<dbReference type="EC" id="2.7.4.3" evidence="5 7"/>
<keyword evidence="2 5" id="KW-0545">Nucleotide biosynthesis</keyword>
<dbReference type="PANTHER" id="PTHR23359">
    <property type="entry name" value="NUCLEOTIDE KINASE"/>
    <property type="match status" value="1"/>
</dbReference>
<dbReference type="SUPFAM" id="SSF52540">
    <property type="entry name" value="P-loop containing nucleoside triphosphate hydrolases"/>
    <property type="match status" value="1"/>
</dbReference>
<feature type="region of interest" description="NMP" evidence="5">
    <location>
        <begin position="30"/>
        <end position="59"/>
    </location>
</feature>
<dbReference type="RefSeq" id="WP_012778460.1">
    <property type="nucleotide sequence ID" value="NC_020549.1"/>
</dbReference>
<dbReference type="PRINTS" id="PR00094">
    <property type="entry name" value="ADENYLTKNASE"/>
</dbReference>
<evidence type="ECO:0000256" key="1">
    <source>
        <dbReference type="ARBA" id="ARBA00022679"/>
    </source>
</evidence>
<accession>A0ABM5NEG2</accession>
<evidence type="ECO:0000256" key="7">
    <source>
        <dbReference type="RuleBase" id="RU003331"/>
    </source>
</evidence>
<protein>
    <recommendedName>
        <fullName evidence="5 7">Adenylate kinase</fullName>
        <shortName evidence="5">AK</shortName>
        <ecNumber evidence="5 7">2.7.4.3</ecNumber>
    </recommendedName>
    <alternativeName>
        <fullName evidence="5">ATP-AMP transphosphorylase</fullName>
    </alternativeName>
    <alternativeName>
        <fullName evidence="5">ATP:AMP phosphotransferase</fullName>
    </alternativeName>
    <alternativeName>
        <fullName evidence="5">Adenylate monophosphate kinase</fullName>
    </alternativeName>
</protein>
<feature type="binding site" evidence="5">
    <location>
        <position position="178"/>
    </location>
    <ligand>
        <name>ATP</name>
        <dbReference type="ChEBI" id="CHEBI:30616"/>
    </ligand>
</feature>
<dbReference type="EMBL" id="CP004005">
    <property type="protein sequence ID" value="AGH16480.1"/>
    <property type="molecule type" value="Genomic_DNA"/>
</dbReference>
<comment type="subcellular location">
    <subcellularLocation>
        <location evidence="5 7">Cytoplasm</location>
    </subcellularLocation>
</comment>
<dbReference type="CDD" id="cd01428">
    <property type="entry name" value="ADK"/>
    <property type="match status" value="1"/>
</dbReference>
<proteinExistence type="inferred from homology"/>
<evidence type="ECO:0000256" key="3">
    <source>
        <dbReference type="ARBA" id="ARBA00022741"/>
    </source>
</evidence>
<dbReference type="GeneID" id="93076479"/>
<dbReference type="Pfam" id="PF00406">
    <property type="entry name" value="ADK"/>
    <property type="match status" value="1"/>
</dbReference>
<dbReference type="NCBIfam" id="NF001381">
    <property type="entry name" value="PRK00279.1-3"/>
    <property type="match status" value="1"/>
</dbReference>
<evidence type="ECO:0000256" key="4">
    <source>
        <dbReference type="ARBA" id="ARBA00022777"/>
    </source>
</evidence>
<dbReference type="GO" id="GO:0016301">
    <property type="term" value="F:kinase activity"/>
    <property type="evidence" value="ECO:0007669"/>
    <property type="project" value="UniProtKB-KW"/>
</dbReference>
<sequence length="201" mass="22409">MRIIFLGPPGSGKGTQACRLSQKLNVPQLSTGDMLRAEVDRNTLLGKQVKGSMESGSLISDAIVNQVVCDRIRLPDCDSGFILDGYPRTVDQAKSLHAFISNMDCAIDAVIELRVEDASMFKRIQVRVLEAIASEKSVRSDDKYDVFLKRIENYRKTILPLSSYYRDMGCLYIIDGMLDMDEVSRSIDSLLVSVRKKCSSS</sequence>
<organism evidence="8 9">
    <name type="scientific">Candidatus Liberibacter asiaticus str. gxpsy</name>
    <dbReference type="NCBI Taxonomy" id="1174529"/>
    <lineage>
        <taxon>Bacteria</taxon>
        <taxon>Pseudomonadati</taxon>
        <taxon>Pseudomonadota</taxon>
        <taxon>Alphaproteobacteria</taxon>
        <taxon>Hyphomicrobiales</taxon>
        <taxon>Rhizobiaceae</taxon>
        <taxon>Liberibacter</taxon>
    </lineage>
</organism>
<name>A0ABM5NEG2_LIBAS</name>
<dbReference type="NCBIfam" id="NF011100">
    <property type="entry name" value="PRK14527.1"/>
    <property type="match status" value="1"/>
</dbReference>
<evidence type="ECO:0000256" key="5">
    <source>
        <dbReference type="HAMAP-Rule" id="MF_00235"/>
    </source>
</evidence>
<evidence type="ECO:0000313" key="9">
    <source>
        <dbReference type="Proteomes" id="UP000011820"/>
    </source>
</evidence>
<keyword evidence="4 5" id="KW-0418">Kinase</keyword>
<reference evidence="8 9" key="1">
    <citation type="journal article" date="2013" name="Genome Announc.">
        <title>Complete Genome Sequence of a Chinese Strain of 'Candidatus Liberibacter asiaticus'.</title>
        <authorList>
            <person name="Lin H."/>
            <person name="Han C.S."/>
            <person name="Liu B."/>
            <person name="Lou B."/>
            <person name="Bai X."/>
            <person name="Deng C."/>
            <person name="Civerolo E.L."/>
            <person name="Gupta G."/>
        </authorList>
    </citation>
    <scope>NUCLEOTIDE SEQUENCE [LARGE SCALE GENOMIC DNA]</scope>
    <source>
        <strain evidence="9">gxpsy</strain>
    </source>
</reference>
<feature type="binding site" evidence="5">
    <location>
        <position position="150"/>
    </location>
    <ligand>
        <name>AMP</name>
        <dbReference type="ChEBI" id="CHEBI:456215"/>
    </ligand>
</feature>
<feature type="binding site" evidence="5">
    <location>
        <position position="127"/>
    </location>
    <ligand>
        <name>ATP</name>
        <dbReference type="ChEBI" id="CHEBI:30616"/>
    </ligand>
</feature>
<feature type="binding site" evidence="5">
    <location>
        <begin position="85"/>
        <end position="88"/>
    </location>
    <ligand>
        <name>AMP</name>
        <dbReference type="ChEBI" id="CHEBI:456215"/>
    </ligand>
</feature>
<dbReference type="InterPro" id="IPR033690">
    <property type="entry name" value="Adenylat_kinase_CS"/>
</dbReference>
<comment type="similarity">
    <text evidence="5 6">Belongs to the adenylate kinase family.</text>
</comment>
<keyword evidence="5 7" id="KW-0067">ATP-binding</keyword>
<dbReference type="InterPro" id="IPR000850">
    <property type="entry name" value="Adenylat/UMP-CMP_kin"/>
</dbReference>
<comment type="pathway">
    <text evidence="5">Purine metabolism; AMP biosynthesis via salvage pathway; AMP from ADP: step 1/1.</text>
</comment>
<dbReference type="PROSITE" id="PS00113">
    <property type="entry name" value="ADENYLATE_KINASE"/>
    <property type="match status" value="1"/>
</dbReference>
<comment type="catalytic activity">
    <reaction evidence="5 7">
        <text>AMP + ATP = 2 ADP</text>
        <dbReference type="Rhea" id="RHEA:12973"/>
        <dbReference type="ChEBI" id="CHEBI:30616"/>
        <dbReference type="ChEBI" id="CHEBI:456215"/>
        <dbReference type="ChEBI" id="CHEBI:456216"/>
        <dbReference type="EC" id="2.7.4.3"/>
    </reaction>
</comment>
<keyword evidence="1 5" id="KW-0808">Transferase</keyword>
<feature type="binding site" evidence="5">
    <location>
        <position position="92"/>
    </location>
    <ligand>
        <name>AMP</name>
        <dbReference type="ChEBI" id="CHEBI:456215"/>
    </ligand>
</feature>
<dbReference type="InterPro" id="IPR006259">
    <property type="entry name" value="Adenyl_kin_sub"/>
</dbReference>
<dbReference type="NCBIfam" id="NF011105">
    <property type="entry name" value="PRK14532.1"/>
    <property type="match status" value="1"/>
</dbReference>
<comment type="subunit">
    <text evidence="5 7">Monomer.</text>
</comment>
<feature type="binding site" evidence="5">
    <location>
        <begin position="10"/>
        <end position="15"/>
    </location>
    <ligand>
        <name>ATP</name>
        <dbReference type="ChEBI" id="CHEBI:30616"/>
    </ligand>
</feature>
<feature type="binding site" evidence="5">
    <location>
        <begin position="57"/>
        <end position="59"/>
    </location>
    <ligand>
        <name>AMP</name>
        <dbReference type="ChEBI" id="CHEBI:456215"/>
    </ligand>
</feature>